<proteinExistence type="predicted"/>
<gene>
    <name evidence="2" type="ORF">IEQ34_017769</name>
</gene>
<sequence>MFQVHQVLHVELQLPQLRPSHIQRLQIAEVLHRFRQIRDFRSFQPQIFKMLQVTDFTRKLCYCSFFEIDHPEQSEASDSIRKAKSLRDPKEKNGAQRFLTSVKLQGGTRLMAVE</sequence>
<evidence type="ECO:0000256" key="1">
    <source>
        <dbReference type="SAM" id="MobiDB-lite"/>
    </source>
</evidence>
<keyword evidence="3" id="KW-1185">Reference proteome</keyword>
<comment type="caution">
    <text evidence="2">The sequence shown here is derived from an EMBL/GenBank/DDBJ whole genome shotgun (WGS) entry which is preliminary data.</text>
</comment>
<dbReference type="Proteomes" id="UP000775213">
    <property type="component" value="Unassembled WGS sequence"/>
</dbReference>
<dbReference type="EMBL" id="JAGFBR010000016">
    <property type="protein sequence ID" value="KAH0453445.1"/>
    <property type="molecule type" value="Genomic_DNA"/>
</dbReference>
<name>A0AAV7GBB4_DENCH</name>
<evidence type="ECO:0000313" key="3">
    <source>
        <dbReference type="Proteomes" id="UP000775213"/>
    </source>
</evidence>
<dbReference type="AlphaFoldDB" id="A0AAV7GBB4"/>
<feature type="compositionally biased region" description="Basic and acidic residues" evidence="1">
    <location>
        <begin position="72"/>
        <end position="94"/>
    </location>
</feature>
<accession>A0AAV7GBB4</accession>
<evidence type="ECO:0000313" key="2">
    <source>
        <dbReference type="EMBL" id="KAH0453445.1"/>
    </source>
</evidence>
<feature type="region of interest" description="Disordered" evidence="1">
    <location>
        <begin position="72"/>
        <end position="98"/>
    </location>
</feature>
<protein>
    <submittedName>
        <fullName evidence="2">Uncharacterized protein</fullName>
    </submittedName>
</protein>
<organism evidence="2 3">
    <name type="scientific">Dendrobium chrysotoxum</name>
    <name type="common">Orchid</name>
    <dbReference type="NCBI Taxonomy" id="161865"/>
    <lineage>
        <taxon>Eukaryota</taxon>
        <taxon>Viridiplantae</taxon>
        <taxon>Streptophyta</taxon>
        <taxon>Embryophyta</taxon>
        <taxon>Tracheophyta</taxon>
        <taxon>Spermatophyta</taxon>
        <taxon>Magnoliopsida</taxon>
        <taxon>Liliopsida</taxon>
        <taxon>Asparagales</taxon>
        <taxon>Orchidaceae</taxon>
        <taxon>Epidendroideae</taxon>
        <taxon>Malaxideae</taxon>
        <taxon>Dendrobiinae</taxon>
        <taxon>Dendrobium</taxon>
    </lineage>
</organism>
<reference evidence="2 3" key="1">
    <citation type="journal article" date="2021" name="Hortic Res">
        <title>Chromosome-scale assembly of the Dendrobium chrysotoxum genome enhances the understanding of orchid evolution.</title>
        <authorList>
            <person name="Zhang Y."/>
            <person name="Zhang G.Q."/>
            <person name="Zhang D."/>
            <person name="Liu X.D."/>
            <person name="Xu X.Y."/>
            <person name="Sun W.H."/>
            <person name="Yu X."/>
            <person name="Zhu X."/>
            <person name="Wang Z.W."/>
            <person name="Zhao X."/>
            <person name="Zhong W.Y."/>
            <person name="Chen H."/>
            <person name="Yin W.L."/>
            <person name="Huang T."/>
            <person name="Niu S.C."/>
            <person name="Liu Z.J."/>
        </authorList>
    </citation>
    <scope>NUCLEOTIDE SEQUENCE [LARGE SCALE GENOMIC DNA]</scope>
    <source>
        <strain evidence="2">Lindl</strain>
    </source>
</reference>